<evidence type="ECO:0000313" key="6">
    <source>
        <dbReference type="Proteomes" id="UP001153461"/>
    </source>
</evidence>
<keyword evidence="3" id="KW-0479">Metal-binding</keyword>
<keyword evidence="4" id="KW-0460">Magnesium</keyword>
<dbReference type="GO" id="GO:0045337">
    <property type="term" value="P:farnesyl diphosphate biosynthetic process"/>
    <property type="evidence" value="ECO:0007669"/>
    <property type="project" value="TreeGrafter"/>
</dbReference>
<dbReference type="PANTHER" id="PTHR11525:SF0">
    <property type="entry name" value="FARNESYL PYROPHOSPHATE SYNTHASE"/>
    <property type="match status" value="1"/>
</dbReference>
<dbReference type="GO" id="GO:0046165">
    <property type="term" value="P:alcohol biosynthetic process"/>
    <property type="evidence" value="ECO:0007669"/>
    <property type="project" value="UniProtKB-ARBA"/>
</dbReference>
<dbReference type="OrthoDB" id="64281at2759"/>
<dbReference type="InterPro" id="IPR008949">
    <property type="entry name" value="Isoprenoid_synthase_dom_sf"/>
</dbReference>
<dbReference type="Gene3D" id="1.10.600.10">
    <property type="entry name" value="Farnesyl Diphosphate Synthase"/>
    <property type="match status" value="1"/>
</dbReference>
<evidence type="ECO:0000256" key="3">
    <source>
        <dbReference type="ARBA" id="ARBA00022723"/>
    </source>
</evidence>
<evidence type="ECO:0000256" key="4">
    <source>
        <dbReference type="ARBA" id="ARBA00022842"/>
    </source>
</evidence>
<reference evidence="5" key="1">
    <citation type="submission" date="2021-07" db="EMBL/GenBank/DDBJ databases">
        <authorList>
            <person name="Branca A.L. A."/>
        </authorList>
    </citation>
    <scope>NUCLEOTIDE SEQUENCE</scope>
</reference>
<sequence length="77" mass="9087">MTKLQCLYYNTRFGKLNWGLSVPDTGRVLLGRPLNDYEFKSLSTLGWLTELLQAFFLAHDDIMHNSMTRRGQNSWYR</sequence>
<dbReference type="GO" id="GO:0046872">
    <property type="term" value="F:metal ion binding"/>
    <property type="evidence" value="ECO:0007669"/>
    <property type="project" value="UniProtKB-KW"/>
</dbReference>
<evidence type="ECO:0000256" key="2">
    <source>
        <dbReference type="ARBA" id="ARBA00022679"/>
    </source>
</evidence>
<dbReference type="GO" id="GO:0004161">
    <property type="term" value="F:dimethylallyltranstransferase activity"/>
    <property type="evidence" value="ECO:0007669"/>
    <property type="project" value="TreeGrafter"/>
</dbReference>
<dbReference type="EMBL" id="CAJVNV010000636">
    <property type="protein sequence ID" value="CAG8323205.1"/>
    <property type="molecule type" value="Genomic_DNA"/>
</dbReference>
<keyword evidence="2" id="KW-0808">Transferase</keyword>
<dbReference type="Pfam" id="PF00348">
    <property type="entry name" value="polyprenyl_synt"/>
    <property type="match status" value="1"/>
</dbReference>
<dbReference type="InterPro" id="IPR039702">
    <property type="entry name" value="FPS1-like"/>
</dbReference>
<comment type="cofactor">
    <cofactor evidence="1">
        <name>Mg(2+)</name>
        <dbReference type="ChEBI" id="CHEBI:18420"/>
    </cofactor>
</comment>
<comment type="caution">
    <text evidence="5">The sequence shown here is derived from an EMBL/GenBank/DDBJ whole genome shotgun (WGS) entry which is preliminary data.</text>
</comment>
<proteinExistence type="predicted"/>
<dbReference type="SUPFAM" id="SSF48576">
    <property type="entry name" value="Terpenoid synthases"/>
    <property type="match status" value="1"/>
</dbReference>
<evidence type="ECO:0000313" key="5">
    <source>
        <dbReference type="EMBL" id="CAG8323205.1"/>
    </source>
</evidence>
<dbReference type="AlphaFoldDB" id="A0A9W4NBL7"/>
<evidence type="ECO:0000256" key="1">
    <source>
        <dbReference type="ARBA" id="ARBA00001946"/>
    </source>
</evidence>
<dbReference type="GO" id="GO:0005737">
    <property type="term" value="C:cytoplasm"/>
    <property type="evidence" value="ECO:0007669"/>
    <property type="project" value="TreeGrafter"/>
</dbReference>
<accession>A0A9W4NBL7</accession>
<dbReference type="GO" id="GO:0004337">
    <property type="term" value="F:(2E,6E)-farnesyl diphosphate synthase activity"/>
    <property type="evidence" value="ECO:0007669"/>
    <property type="project" value="TreeGrafter"/>
</dbReference>
<organism evidence="5 6">
    <name type="scientific">Penicillium nalgiovense</name>
    <dbReference type="NCBI Taxonomy" id="60175"/>
    <lineage>
        <taxon>Eukaryota</taxon>
        <taxon>Fungi</taxon>
        <taxon>Dikarya</taxon>
        <taxon>Ascomycota</taxon>
        <taxon>Pezizomycotina</taxon>
        <taxon>Eurotiomycetes</taxon>
        <taxon>Eurotiomycetidae</taxon>
        <taxon>Eurotiales</taxon>
        <taxon>Aspergillaceae</taxon>
        <taxon>Penicillium</taxon>
    </lineage>
</organism>
<dbReference type="PANTHER" id="PTHR11525">
    <property type="entry name" value="FARNESYL-PYROPHOSPHATE SYNTHETASE"/>
    <property type="match status" value="1"/>
</dbReference>
<dbReference type="Proteomes" id="UP001153461">
    <property type="component" value="Unassembled WGS sequence"/>
</dbReference>
<gene>
    <name evidence="5" type="ORF">PNAL_LOCUS10420</name>
</gene>
<dbReference type="GO" id="GO:0043386">
    <property type="term" value="P:mycotoxin biosynthetic process"/>
    <property type="evidence" value="ECO:0007669"/>
    <property type="project" value="UniProtKB-ARBA"/>
</dbReference>
<dbReference type="InterPro" id="IPR000092">
    <property type="entry name" value="Polyprenyl_synt"/>
</dbReference>
<name>A0A9W4NBL7_PENNA</name>
<protein>
    <submittedName>
        <fullName evidence="5">Uncharacterized protein</fullName>
    </submittedName>
</protein>